<gene>
    <name evidence="2" type="ORF">EYF80_017344</name>
</gene>
<evidence type="ECO:0000313" key="2">
    <source>
        <dbReference type="EMBL" id="TNN72418.1"/>
    </source>
</evidence>
<dbReference type="AlphaFoldDB" id="A0A4Z2I3A6"/>
<sequence length="123" mass="13815">MLVHKPRLRERRATESGHRFRRCGGTAISPGGHVPISGPSAPRQTSSADKPLLINAPYSKLLITRRPGYSREHRFSVWRQALHLRRRGGISVFFEEPQSPSKGHLSISVFTKRLINGRANTPI</sequence>
<keyword evidence="3" id="KW-1185">Reference proteome</keyword>
<evidence type="ECO:0000256" key="1">
    <source>
        <dbReference type="SAM" id="MobiDB-lite"/>
    </source>
</evidence>
<name>A0A4Z2I3A6_9TELE</name>
<feature type="compositionally biased region" description="Basic residues" evidence="1">
    <location>
        <begin position="1"/>
        <end position="10"/>
    </location>
</feature>
<dbReference type="Proteomes" id="UP000314294">
    <property type="component" value="Unassembled WGS sequence"/>
</dbReference>
<comment type="caution">
    <text evidence="2">The sequence shown here is derived from an EMBL/GenBank/DDBJ whole genome shotgun (WGS) entry which is preliminary data.</text>
</comment>
<accession>A0A4Z2I3A6</accession>
<protein>
    <submittedName>
        <fullName evidence="2">Uncharacterized protein</fullName>
    </submittedName>
</protein>
<reference evidence="2 3" key="1">
    <citation type="submission" date="2019-03" db="EMBL/GenBank/DDBJ databases">
        <title>First draft genome of Liparis tanakae, snailfish: a comprehensive survey of snailfish specific genes.</title>
        <authorList>
            <person name="Kim W."/>
            <person name="Song I."/>
            <person name="Jeong J.-H."/>
            <person name="Kim D."/>
            <person name="Kim S."/>
            <person name="Ryu S."/>
            <person name="Song J.Y."/>
            <person name="Lee S.K."/>
        </authorList>
    </citation>
    <scope>NUCLEOTIDE SEQUENCE [LARGE SCALE GENOMIC DNA]</scope>
    <source>
        <tissue evidence="2">Muscle</tissue>
    </source>
</reference>
<organism evidence="2 3">
    <name type="scientific">Liparis tanakae</name>
    <name type="common">Tanaka's snailfish</name>
    <dbReference type="NCBI Taxonomy" id="230148"/>
    <lineage>
        <taxon>Eukaryota</taxon>
        <taxon>Metazoa</taxon>
        <taxon>Chordata</taxon>
        <taxon>Craniata</taxon>
        <taxon>Vertebrata</taxon>
        <taxon>Euteleostomi</taxon>
        <taxon>Actinopterygii</taxon>
        <taxon>Neopterygii</taxon>
        <taxon>Teleostei</taxon>
        <taxon>Neoteleostei</taxon>
        <taxon>Acanthomorphata</taxon>
        <taxon>Eupercaria</taxon>
        <taxon>Perciformes</taxon>
        <taxon>Cottioidei</taxon>
        <taxon>Cottales</taxon>
        <taxon>Liparidae</taxon>
        <taxon>Liparis</taxon>
    </lineage>
</organism>
<evidence type="ECO:0000313" key="3">
    <source>
        <dbReference type="Proteomes" id="UP000314294"/>
    </source>
</evidence>
<proteinExistence type="predicted"/>
<feature type="region of interest" description="Disordered" evidence="1">
    <location>
        <begin position="1"/>
        <end position="50"/>
    </location>
</feature>
<dbReference type="EMBL" id="SRLO01000137">
    <property type="protein sequence ID" value="TNN72418.1"/>
    <property type="molecule type" value="Genomic_DNA"/>
</dbReference>